<evidence type="ECO:0000313" key="2">
    <source>
        <dbReference type="Proteomes" id="UP000805649"/>
    </source>
</evidence>
<evidence type="ECO:0000313" key="1">
    <source>
        <dbReference type="EMBL" id="KAL0935878.1"/>
    </source>
</evidence>
<gene>
    <name evidence="1" type="ORF">CTRU02_208092</name>
</gene>
<reference evidence="1 2" key="1">
    <citation type="journal article" date="2020" name="Phytopathology">
        <title>Genome Sequence Resources of Colletotrichum truncatum, C. plurivorum, C. musicola, and C. sojae: Four Species Pathogenic to Soybean (Glycine max).</title>
        <authorList>
            <person name="Rogerio F."/>
            <person name="Boufleur T.R."/>
            <person name="Ciampi-Guillardi M."/>
            <person name="Sukno S.A."/>
            <person name="Thon M.R."/>
            <person name="Massola Junior N.S."/>
            <person name="Baroncelli R."/>
        </authorList>
    </citation>
    <scope>NUCLEOTIDE SEQUENCE [LARGE SCALE GENOMIC DNA]</scope>
    <source>
        <strain evidence="1 2">CMES1059</strain>
    </source>
</reference>
<sequence length="114" mass="12984">MSLSTEVTVAIILGIPSLIVASLSLLVAFITMRHARWSLVSGGNVELHEYPLHSHPPTYSGSDYQHHQRGLYQNFDRVGLRLSPEIFYNDRDSVVRPRQWLHDRVPAPSELPLR</sequence>
<dbReference type="Proteomes" id="UP000805649">
    <property type="component" value="Unassembled WGS sequence"/>
</dbReference>
<protein>
    <submittedName>
        <fullName evidence="1">Uncharacterized protein</fullName>
    </submittedName>
</protein>
<proteinExistence type="predicted"/>
<keyword evidence="2" id="KW-1185">Reference proteome</keyword>
<organism evidence="1 2">
    <name type="scientific">Colletotrichum truncatum</name>
    <name type="common">Anthracnose fungus</name>
    <name type="synonym">Colletotrichum capsici</name>
    <dbReference type="NCBI Taxonomy" id="5467"/>
    <lineage>
        <taxon>Eukaryota</taxon>
        <taxon>Fungi</taxon>
        <taxon>Dikarya</taxon>
        <taxon>Ascomycota</taxon>
        <taxon>Pezizomycotina</taxon>
        <taxon>Sordariomycetes</taxon>
        <taxon>Hypocreomycetidae</taxon>
        <taxon>Glomerellales</taxon>
        <taxon>Glomerellaceae</taxon>
        <taxon>Colletotrichum</taxon>
        <taxon>Colletotrichum truncatum species complex</taxon>
    </lineage>
</organism>
<accession>A0ACC3YVB6</accession>
<dbReference type="EMBL" id="VUJX02000005">
    <property type="protein sequence ID" value="KAL0935878.1"/>
    <property type="molecule type" value="Genomic_DNA"/>
</dbReference>
<name>A0ACC3YVB6_COLTU</name>
<comment type="caution">
    <text evidence="1">The sequence shown here is derived from an EMBL/GenBank/DDBJ whole genome shotgun (WGS) entry which is preliminary data.</text>
</comment>